<sequence length="148" mass="17056">MEEFKQINLDELDSCTFGGTDYSHGSEICSGGKMLRCHDGEWEDIGESCKENENEIYLNNNRTATFTDKSKADNDKLNVIPCVKYEFNPRDPNRTIYLVNDCNKCKKVRIHWYAGSRDAWGTYQVNANSIILIRQVYGNSRMVAEYDC</sequence>
<dbReference type="RefSeq" id="WP_089660924.1">
    <property type="nucleotide sequence ID" value="NZ_LT629745.1"/>
</dbReference>
<dbReference type="AlphaFoldDB" id="A0A1H1KVN5"/>
<dbReference type="Proteomes" id="UP000198858">
    <property type="component" value="Chromosome I"/>
</dbReference>
<gene>
    <name evidence="1" type="ORF">SAMN04488552_0201</name>
</gene>
<evidence type="ECO:0000313" key="1">
    <source>
        <dbReference type="EMBL" id="SDR65835.1"/>
    </source>
</evidence>
<keyword evidence="2" id="KW-1185">Reference proteome</keyword>
<evidence type="ECO:0000313" key="2">
    <source>
        <dbReference type="Proteomes" id="UP000198858"/>
    </source>
</evidence>
<organism evidence="1 2">
    <name type="scientific">Christiangramia echinicola</name>
    <dbReference type="NCBI Taxonomy" id="279359"/>
    <lineage>
        <taxon>Bacteria</taxon>
        <taxon>Pseudomonadati</taxon>
        <taxon>Bacteroidota</taxon>
        <taxon>Flavobacteriia</taxon>
        <taxon>Flavobacteriales</taxon>
        <taxon>Flavobacteriaceae</taxon>
        <taxon>Christiangramia</taxon>
    </lineage>
</organism>
<proteinExistence type="predicted"/>
<reference evidence="1 2" key="1">
    <citation type="submission" date="2016-10" db="EMBL/GenBank/DDBJ databases">
        <authorList>
            <person name="Varghese N."/>
            <person name="Submissions S."/>
        </authorList>
    </citation>
    <scope>NUCLEOTIDE SEQUENCE [LARGE SCALE GENOMIC DNA]</scope>
    <source>
        <strain evidence="1 2">Mar_2010_102</strain>
    </source>
</reference>
<dbReference type="EMBL" id="LT629745">
    <property type="protein sequence ID" value="SDR65835.1"/>
    <property type="molecule type" value="Genomic_DNA"/>
</dbReference>
<accession>A0A1H1KVN5</accession>
<name>A0A1H1KVN5_9FLAO</name>
<protein>
    <submittedName>
        <fullName evidence="1">Uncharacterized protein</fullName>
    </submittedName>
</protein>